<dbReference type="InterPro" id="IPR029071">
    <property type="entry name" value="Ubiquitin-like_domsf"/>
</dbReference>
<sequence>MNNQQIPRKNTRSPSHSSPRQVPASRSPAIRIRASSSTRRSPKSPSLAQRTRALTQGSLKKTPPLENSLSVGENHGDLIEITIDSVMEGVPEAKVVMSPRSTVSELKNAISEETDVLPEKQLLLYKDKVLKDENSSISSYGIVDDCHVVLNLRMSTGSKVARGGNAVLYVPPTFPEGSIGDLRNKIRKMNSLRGPSGRCKYRVFKKKGQVIGSLQGSAEWTPQKQMEHELTRNRMKKLLNKKHKKILSSPRCLSPGSVINSPMMTASPNLSAEKTSAEKSSAEIEDSTFISEKKLKTFFEPFETMEQMLNSTKELTLPPSNMQELEAAISERDALMKTICRVCRKKLTITEQQMACVCTYVFCKKHRNPCKHLCNVDQRNSARYKLYKENPKIGDGGTHKAKAAN</sequence>
<dbReference type="SUPFAM" id="SSF118310">
    <property type="entry name" value="AN1-like Zinc finger"/>
    <property type="match status" value="1"/>
</dbReference>
<keyword evidence="7" id="KW-1185">Reference proteome</keyword>
<evidence type="ECO:0000256" key="3">
    <source>
        <dbReference type="ARBA" id="ARBA00022833"/>
    </source>
</evidence>
<evidence type="ECO:0000256" key="1">
    <source>
        <dbReference type="ARBA" id="ARBA00022723"/>
    </source>
</evidence>
<feature type="domain" description="Ubiquitin-like" evidence="5">
    <location>
        <begin position="79"/>
        <end position="157"/>
    </location>
</feature>
<evidence type="ECO:0000259" key="5">
    <source>
        <dbReference type="PROSITE" id="PS50053"/>
    </source>
</evidence>
<dbReference type="PANTHER" id="PTHR10677:SF3">
    <property type="entry name" value="FI07626P-RELATED"/>
    <property type="match status" value="1"/>
</dbReference>
<dbReference type="GO" id="GO:0008270">
    <property type="term" value="F:zinc ion binding"/>
    <property type="evidence" value="ECO:0007669"/>
    <property type="project" value="UniProtKB-KW"/>
</dbReference>
<dbReference type="SUPFAM" id="SSF54236">
    <property type="entry name" value="Ubiquitin-like"/>
    <property type="match status" value="1"/>
</dbReference>
<name>A0AA36M8A5_CYLNA</name>
<dbReference type="InterPro" id="IPR015496">
    <property type="entry name" value="Ubiquilin"/>
</dbReference>
<keyword evidence="2" id="KW-0863">Zinc-finger</keyword>
<evidence type="ECO:0000313" key="7">
    <source>
        <dbReference type="Proteomes" id="UP001176961"/>
    </source>
</evidence>
<protein>
    <recommendedName>
        <fullName evidence="5">Ubiquitin-like domain-containing protein</fullName>
    </recommendedName>
</protein>
<evidence type="ECO:0000256" key="2">
    <source>
        <dbReference type="ARBA" id="ARBA00022771"/>
    </source>
</evidence>
<dbReference type="Gene3D" id="3.10.20.90">
    <property type="entry name" value="Phosphatidylinositol 3-kinase Catalytic Subunit, Chain A, domain 1"/>
    <property type="match status" value="1"/>
</dbReference>
<dbReference type="InterPro" id="IPR000626">
    <property type="entry name" value="Ubiquitin-like_dom"/>
</dbReference>
<feature type="compositionally biased region" description="Polar residues" evidence="4">
    <location>
        <begin position="1"/>
        <end position="20"/>
    </location>
</feature>
<gene>
    <name evidence="6" type="ORF">CYNAS_LOCUS14104</name>
</gene>
<organism evidence="6 7">
    <name type="scientific">Cylicocyclus nassatus</name>
    <name type="common">Nematode worm</name>
    <dbReference type="NCBI Taxonomy" id="53992"/>
    <lineage>
        <taxon>Eukaryota</taxon>
        <taxon>Metazoa</taxon>
        <taxon>Ecdysozoa</taxon>
        <taxon>Nematoda</taxon>
        <taxon>Chromadorea</taxon>
        <taxon>Rhabditida</taxon>
        <taxon>Rhabditina</taxon>
        <taxon>Rhabditomorpha</taxon>
        <taxon>Strongyloidea</taxon>
        <taxon>Strongylidae</taxon>
        <taxon>Cylicocyclus</taxon>
    </lineage>
</organism>
<dbReference type="PROSITE" id="PS50053">
    <property type="entry name" value="UBIQUITIN_2"/>
    <property type="match status" value="1"/>
</dbReference>
<comment type="caution">
    <text evidence="6">The sequence shown here is derived from an EMBL/GenBank/DDBJ whole genome shotgun (WGS) entry which is preliminary data.</text>
</comment>
<reference evidence="6" key="1">
    <citation type="submission" date="2023-07" db="EMBL/GenBank/DDBJ databases">
        <authorList>
            <consortium name="CYATHOMIX"/>
        </authorList>
    </citation>
    <scope>NUCLEOTIDE SEQUENCE</scope>
    <source>
        <strain evidence="6">N/A</strain>
    </source>
</reference>
<dbReference type="SMART" id="SM00213">
    <property type="entry name" value="UBQ"/>
    <property type="match status" value="1"/>
</dbReference>
<dbReference type="GO" id="GO:0031593">
    <property type="term" value="F:polyubiquitin modification-dependent protein binding"/>
    <property type="evidence" value="ECO:0007669"/>
    <property type="project" value="TreeGrafter"/>
</dbReference>
<evidence type="ECO:0000256" key="4">
    <source>
        <dbReference type="SAM" id="MobiDB-lite"/>
    </source>
</evidence>
<feature type="compositionally biased region" description="Low complexity" evidence="4">
    <location>
        <begin position="23"/>
        <end position="46"/>
    </location>
</feature>
<dbReference type="SMART" id="SM00154">
    <property type="entry name" value="ZnF_AN1"/>
    <property type="match status" value="1"/>
</dbReference>
<dbReference type="GO" id="GO:0006511">
    <property type="term" value="P:ubiquitin-dependent protein catabolic process"/>
    <property type="evidence" value="ECO:0007669"/>
    <property type="project" value="TreeGrafter"/>
</dbReference>
<dbReference type="GO" id="GO:0005829">
    <property type="term" value="C:cytosol"/>
    <property type="evidence" value="ECO:0007669"/>
    <property type="project" value="TreeGrafter"/>
</dbReference>
<keyword evidence="1" id="KW-0479">Metal-binding</keyword>
<feature type="compositionally biased region" description="Polar residues" evidence="4">
    <location>
        <begin position="47"/>
        <end position="71"/>
    </location>
</feature>
<dbReference type="InterPro" id="IPR035896">
    <property type="entry name" value="AN1-like_Znf"/>
</dbReference>
<dbReference type="EMBL" id="CATQJL010000305">
    <property type="protein sequence ID" value="CAJ0602121.1"/>
    <property type="molecule type" value="Genomic_DNA"/>
</dbReference>
<dbReference type="Gene3D" id="4.10.1110.10">
    <property type="entry name" value="AN1-like Zinc finger"/>
    <property type="match status" value="1"/>
</dbReference>
<accession>A0AA36M8A5</accession>
<proteinExistence type="predicted"/>
<dbReference type="Pfam" id="PF00240">
    <property type="entry name" value="ubiquitin"/>
    <property type="match status" value="1"/>
</dbReference>
<feature type="region of interest" description="Disordered" evidence="4">
    <location>
        <begin position="1"/>
        <end position="73"/>
    </location>
</feature>
<dbReference type="PANTHER" id="PTHR10677">
    <property type="entry name" value="UBIQUILIN"/>
    <property type="match status" value="1"/>
</dbReference>
<dbReference type="InterPro" id="IPR000058">
    <property type="entry name" value="Znf_AN1"/>
</dbReference>
<evidence type="ECO:0000313" key="6">
    <source>
        <dbReference type="EMBL" id="CAJ0602121.1"/>
    </source>
</evidence>
<keyword evidence="3" id="KW-0862">Zinc</keyword>
<dbReference type="AlphaFoldDB" id="A0AA36M8A5"/>
<dbReference type="CDD" id="cd17039">
    <property type="entry name" value="Ubl_ubiquitin_like"/>
    <property type="match status" value="1"/>
</dbReference>
<dbReference type="Proteomes" id="UP001176961">
    <property type="component" value="Unassembled WGS sequence"/>
</dbReference>